<dbReference type="OrthoDB" id="9768696at2"/>
<dbReference type="InterPro" id="IPR052708">
    <property type="entry name" value="PxpC"/>
</dbReference>
<organism evidence="5 6">
    <name type="scientific">Dokdonella fugitiva</name>
    <dbReference type="NCBI Taxonomy" id="328517"/>
    <lineage>
        <taxon>Bacteria</taxon>
        <taxon>Pseudomonadati</taxon>
        <taxon>Pseudomonadota</taxon>
        <taxon>Gammaproteobacteria</taxon>
        <taxon>Lysobacterales</taxon>
        <taxon>Rhodanobacteraceae</taxon>
        <taxon>Dokdonella</taxon>
    </lineage>
</organism>
<dbReference type="SUPFAM" id="SSF50891">
    <property type="entry name" value="Cyclophilin-like"/>
    <property type="match status" value="1"/>
</dbReference>
<evidence type="ECO:0000313" key="6">
    <source>
        <dbReference type="Proteomes" id="UP000294862"/>
    </source>
</evidence>
<evidence type="ECO:0000256" key="1">
    <source>
        <dbReference type="ARBA" id="ARBA00022741"/>
    </source>
</evidence>
<accession>A0A4R2I7U9</accession>
<keyword evidence="2" id="KW-0378">Hydrolase</keyword>
<dbReference type="RefSeq" id="WP_131998070.1">
    <property type="nucleotide sequence ID" value="NZ_JACGXM010000003.1"/>
</dbReference>
<dbReference type="PANTHER" id="PTHR43309:SF3">
    <property type="entry name" value="5-OXOPROLINASE SUBUNIT C"/>
    <property type="match status" value="1"/>
</dbReference>
<dbReference type="EMBL" id="SLWQ01000005">
    <property type="protein sequence ID" value="TCO40421.1"/>
    <property type="molecule type" value="Genomic_DNA"/>
</dbReference>
<sequence length="330" mass="34588">MIEVLHAGLLTTVQDRGRDGHAALGIGRAGPMDAIALRLANALVGNAPDAAVLEIGLLGPRLRFTRTVTVALAGAEFDARVASTPLPAWCPVRIEAGTVLDCGRARRGAWACLAVAGGLATPRLLGSAATDVNARLGAPLRAGDVVRVAPAAFMLDDGCAGDGAFRALGRFSLDPRPWFDPEPSRPIRLARARHADALDAASRAALYTQAFRVGVDSNRVGLRLDGPRLALAAPLEPVSEPVAAGTLQLPPGGQPIALMAEHPTTGGYPRIGQVAAIDLARLAQRRPGDHVRFAPIDLDDAQTRYLECESRLARLCADIAARLEPLRIAP</sequence>
<reference evidence="5 6" key="1">
    <citation type="journal article" date="2015" name="Stand. Genomic Sci.">
        <title>Genomic Encyclopedia of Bacterial and Archaeal Type Strains, Phase III: the genomes of soil and plant-associated and newly described type strains.</title>
        <authorList>
            <person name="Whitman W.B."/>
            <person name="Woyke T."/>
            <person name="Klenk H.P."/>
            <person name="Zhou Y."/>
            <person name="Lilburn T.G."/>
            <person name="Beck B.J."/>
            <person name="De Vos P."/>
            <person name="Vandamme P."/>
            <person name="Eisen J.A."/>
            <person name="Garrity G."/>
            <person name="Hugenholtz P."/>
            <person name="Kyrpides N.C."/>
        </authorList>
    </citation>
    <scope>NUCLEOTIDE SEQUENCE [LARGE SCALE GENOMIC DNA]</scope>
    <source>
        <strain evidence="5 6">A3</strain>
    </source>
</reference>
<evidence type="ECO:0000313" key="5">
    <source>
        <dbReference type="EMBL" id="TCO40421.1"/>
    </source>
</evidence>
<comment type="caution">
    <text evidence="5">The sequence shown here is derived from an EMBL/GenBank/DDBJ whole genome shotgun (WGS) entry which is preliminary data.</text>
</comment>
<dbReference type="InterPro" id="IPR003778">
    <property type="entry name" value="CT_A_B"/>
</dbReference>
<protein>
    <submittedName>
        <fullName evidence="5">Antagonist of KipI</fullName>
    </submittedName>
</protein>
<dbReference type="GO" id="GO:0016787">
    <property type="term" value="F:hydrolase activity"/>
    <property type="evidence" value="ECO:0007669"/>
    <property type="project" value="UniProtKB-KW"/>
</dbReference>
<dbReference type="AlphaFoldDB" id="A0A4R2I7U9"/>
<keyword evidence="6" id="KW-1185">Reference proteome</keyword>
<name>A0A4R2I7U9_9GAMM</name>
<dbReference type="PANTHER" id="PTHR43309">
    <property type="entry name" value="5-OXOPROLINASE SUBUNIT C"/>
    <property type="match status" value="1"/>
</dbReference>
<dbReference type="NCBIfam" id="TIGR00724">
    <property type="entry name" value="urea_amlyse_rel"/>
    <property type="match status" value="1"/>
</dbReference>
<keyword evidence="3" id="KW-0067">ATP-binding</keyword>
<gene>
    <name evidence="5" type="ORF">EV148_105216</name>
</gene>
<dbReference type="Proteomes" id="UP000294862">
    <property type="component" value="Unassembled WGS sequence"/>
</dbReference>
<proteinExistence type="predicted"/>
<keyword evidence="1" id="KW-0547">Nucleotide-binding</keyword>
<dbReference type="SMART" id="SM00797">
    <property type="entry name" value="AHS2"/>
    <property type="match status" value="1"/>
</dbReference>
<evidence type="ECO:0000259" key="4">
    <source>
        <dbReference type="SMART" id="SM00797"/>
    </source>
</evidence>
<dbReference type="InterPro" id="IPR029000">
    <property type="entry name" value="Cyclophilin-like_dom_sf"/>
</dbReference>
<dbReference type="GO" id="GO:0005524">
    <property type="term" value="F:ATP binding"/>
    <property type="evidence" value="ECO:0007669"/>
    <property type="project" value="UniProtKB-KW"/>
</dbReference>
<evidence type="ECO:0000256" key="2">
    <source>
        <dbReference type="ARBA" id="ARBA00022801"/>
    </source>
</evidence>
<dbReference type="Gene3D" id="2.40.100.10">
    <property type="entry name" value="Cyclophilin-like"/>
    <property type="match status" value="1"/>
</dbReference>
<feature type="domain" description="Carboxyltransferase" evidence="4">
    <location>
        <begin position="23"/>
        <end position="311"/>
    </location>
</feature>
<dbReference type="Pfam" id="PF02626">
    <property type="entry name" value="CT_A_B"/>
    <property type="match status" value="1"/>
</dbReference>
<evidence type="ECO:0000256" key="3">
    <source>
        <dbReference type="ARBA" id="ARBA00022840"/>
    </source>
</evidence>